<evidence type="ECO:0000313" key="3">
    <source>
        <dbReference type="EMBL" id="TKJ42999.1"/>
    </source>
</evidence>
<evidence type="ECO:0000256" key="2">
    <source>
        <dbReference type="SAM" id="SignalP"/>
    </source>
</evidence>
<sequence length="199" mass="20338">MGSFVSLMLLASFSVCAVPRVDTGALIEQAVIGLMGAAAAGFLTGELAWIAAPEISDTTEEYPLRTKQRAAVAAAYSVGVPFGSALGVHVSGLAMGRKTPFWPKWVGAELGALAAGGISLLILSQTKADTAEYNPHLVDRPVEVLAAALPVAAGVSGAFLGSWLAHKLGWAEGGVPPVRIGLYPAGDGFAVSCKLCLSF</sequence>
<evidence type="ECO:0000256" key="1">
    <source>
        <dbReference type="SAM" id="Phobius"/>
    </source>
</evidence>
<reference evidence="3 4" key="1">
    <citation type="submission" date="2017-06" db="EMBL/GenBank/DDBJ databases">
        <title>Novel microbial phyla capable of carbon fixation and sulfur reduction in deep-sea sediments.</title>
        <authorList>
            <person name="Huang J."/>
            <person name="Baker B."/>
            <person name="Wang Y."/>
        </authorList>
    </citation>
    <scope>NUCLEOTIDE SEQUENCE [LARGE SCALE GENOMIC DNA]</scope>
    <source>
        <strain evidence="3">B3_TA06</strain>
    </source>
</reference>
<feature type="transmembrane region" description="Helical" evidence="1">
    <location>
        <begin position="144"/>
        <end position="165"/>
    </location>
</feature>
<gene>
    <name evidence="3" type="ORF">CEE36_05805</name>
</gene>
<keyword evidence="1" id="KW-0472">Membrane</keyword>
<feature type="transmembrane region" description="Helical" evidence="1">
    <location>
        <begin position="73"/>
        <end position="93"/>
    </location>
</feature>
<feature type="transmembrane region" description="Helical" evidence="1">
    <location>
        <begin position="105"/>
        <end position="123"/>
    </location>
</feature>
<keyword evidence="2" id="KW-0732">Signal</keyword>
<feature type="transmembrane region" description="Helical" evidence="1">
    <location>
        <begin position="30"/>
        <end position="52"/>
    </location>
</feature>
<organism evidence="3 4">
    <name type="scientific">candidate division TA06 bacterium B3_TA06</name>
    <dbReference type="NCBI Taxonomy" id="2012487"/>
    <lineage>
        <taxon>Bacteria</taxon>
        <taxon>Bacteria division TA06</taxon>
    </lineage>
</organism>
<proteinExistence type="predicted"/>
<protein>
    <recommendedName>
        <fullName evidence="5">Sulphur transport domain-containing protein</fullName>
    </recommendedName>
</protein>
<name>A0A532V733_UNCT6</name>
<accession>A0A532V733</accession>
<keyword evidence="1" id="KW-0812">Transmembrane</keyword>
<dbReference type="AlphaFoldDB" id="A0A532V733"/>
<evidence type="ECO:0000313" key="4">
    <source>
        <dbReference type="Proteomes" id="UP000317778"/>
    </source>
</evidence>
<comment type="caution">
    <text evidence="3">The sequence shown here is derived from an EMBL/GenBank/DDBJ whole genome shotgun (WGS) entry which is preliminary data.</text>
</comment>
<keyword evidence="1" id="KW-1133">Transmembrane helix</keyword>
<evidence type="ECO:0008006" key="5">
    <source>
        <dbReference type="Google" id="ProtNLM"/>
    </source>
</evidence>
<dbReference type="EMBL" id="NJBO01000007">
    <property type="protein sequence ID" value="TKJ42999.1"/>
    <property type="molecule type" value="Genomic_DNA"/>
</dbReference>
<feature type="signal peptide" evidence="2">
    <location>
        <begin position="1"/>
        <end position="17"/>
    </location>
</feature>
<feature type="chain" id="PRO_5022217662" description="Sulphur transport domain-containing protein" evidence="2">
    <location>
        <begin position="18"/>
        <end position="199"/>
    </location>
</feature>
<dbReference type="Proteomes" id="UP000317778">
    <property type="component" value="Unassembled WGS sequence"/>
</dbReference>